<feature type="coiled-coil region" evidence="1">
    <location>
        <begin position="1"/>
        <end position="28"/>
    </location>
</feature>
<name>A0ABQ0A9E4_9GAMM</name>
<dbReference type="Proteomes" id="UP001465153">
    <property type="component" value="Unassembled WGS sequence"/>
</dbReference>
<dbReference type="InterPro" id="IPR025516">
    <property type="entry name" value="DUF4404"/>
</dbReference>
<reference evidence="2 3" key="1">
    <citation type="submission" date="2024-04" db="EMBL/GenBank/DDBJ databases">
        <title>Draft genome sequence of Sessilibacter corallicola NBRC 116591.</title>
        <authorList>
            <person name="Miyakawa T."/>
            <person name="Kusuya Y."/>
            <person name="Miura T."/>
        </authorList>
    </citation>
    <scope>NUCLEOTIDE SEQUENCE [LARGE SCALE GENOMIC DNA]</scope>
    <source>
        <strain evidence="2 3">KU-00831-HH</strain>
    </source>
</reference>
<evidence type="ECO:0000256" key="1">
    <source>
        <dbReference type="SAM" id="Coils"/>
    </source>
</evidence>
<dbReference type="Pfam" id="PF14357">
    <property type="entry name" value="DUF4404"/>
    <property type="match status" value="1"/>
</dbReference>
<accession>A0ABQ0A9E4</accession>
<evidence type="ECO:0000313" key="3">
    <source>
        <dbReference type="Proteomes" id="UP001465153"/>
    </source>
</evidence>
<evidence type="ECO:0008006" key="4">
    <source>
        <dbReference type="Google" id="ProtNLM"/>
    </source>
</evidence>
<gene>
    <name evidence="2" type="ORF">NBRC116591_20860</name>
</gene>
<organism evidence="2 3">
    <name type="scientific">Sessilibacter corallicola</name>
    <dbReference type="NCBI Taxonomy" id="2904075"/>
    <lineage>
        <taxon>Bacteria</taxon>
        <taxon>Pseudomonadati</taxon>
        <taxon>Pseudomonadota</taxon>
        <taxon>Gammaproteobacteria</taxon>
        <taxon>Cellvibrionales</taxon>
        <taxon>Cellvibrionaceae</taxon>
        <taxon>Sessilibacter</taxon>
    </lineage>
</organism>
<evidence type="ECO:0000313" key="2">
    <source>
        <dbReference type="EMBL" id="GAA6168275.1"/>
    </source>
</evidence>
<dbReference type="RefSeq" id="WP_233090641.1">
    <property type="nucleotide sequence ID" value="NZ_BAABWN010000006.1"/>
</dbReference>
<comment type="caution">
    <text evidence="2">The sequence shown here is derived from an EMBL/GenBank/DDBJ whole genome shotgun (WGS) entry which is preliminary data.</text>
</comment>
<sequence>MSDSKEKIKALQQQLSEMRASMEAALANKNETLLDQIITKSLESNSNSAVDDDFYNEIEKHAIDLETDHPKAASLVREVMSTLNSLGI</sequence>
<keyword evidence="3" id="KW-1185">Reference proteome</keyword>
<keyword evidence="1" id="KW-0175">Coiled coil</keyword>
<proteinExistence type="predicted"/>
<dbReference type="EMBL" id="BAABWN010000006">
    <property type="protein sequence ID" value="GAA6168275.1"/>
    <property type="molecule type" value="Genomic_DNA"/>
</dbReference>
<protein>
    <recommendedName>
        <fullName evidence="4">DUF4404 family protein</fullName>
    </recommendedName>
</protein>